<dbReference type="VEuPathDB" id="FungiDB:CC1G_02389"/>
<proteinExistence type="predicted"/>
<name>A8N7Y2_COPC7</name>
<dbReference type="GeneID" id="6007391"/>
<accession>A8N7Y2</accession>
<evidence type="ECO:0000313" key="1">
    <source>
        <dbReference type="EMBL" id="EAU91002.1"/>
    </source>
</evidence>
<keyword evidence="2" id="KW-1185">Reference proteome</keyword>
<organism evidence="1 2">
    <name type="scientific">Coprinopsis cinerea (strain Okayama-7 / 130 / ATCC MYA-4618 / FGSC 9003)</name>
    <name type="common">Inky cap fungus</name>
    <name type="synonym">Hormographiella aspergillata</name>
    <dbReference type="NCBI Taxonomy" id="240176"/>
    <lineage>
        <taxon>Eukaryota</taxon>
        <taxon>Fungi</taxon>
        <taxon>Dikarya</taxon>
        <taxon>Basidiomycota</taxon>
        <taxon>Agaricomycotina</taxon>
        <taxon>Agaricomycetes</taxon>
        <taxon>Agaricomycetidae</taxon>
        <taxon>Agaricales</taxon>
        <taxon>Agaricineae</taxon>
        <taxon>Psathyrellaceae</taxon>
        <taxon>Coprinopsis</taxon>
    </lineage>
</organism>
<dbReference type="RefSeq" id="XP_001830938.1">
    <property type="nucleotide sequence ID" value="XM_001830886.1"/>
</dbReference>
<sequence>MDLALYKEFREECDAAYPETVELDCDPPRRRPRGLAIYPPHYGAGFFISGECLAHVFEIPPPNLQGYVNYWAPKDKKGVFFSMIEVTYYDFLVCFAHTVDDKRDMDEWHNKRDEWFDTFCTVLKLNETARRICKENYKWYRLIDLDKESRLPPNVSLQSETAKS</sequence>
<dbReference type="Proteomes" id="UP000001861">
    <property type="component" value="Unassembled WGS sequence"/>
</dbReference>
<dbReference type="OrthoDB" id="3124529at2759"/>
<reference evidence="1 2" key="1">
    <citation type="journal article" date="2010" name="Proc. Natl. Acad. Sci. U.S.A.">
        <title>Insights into evolution of multicellular fungi from the assembled chromosomes of the mushroom Coprinopsis cinerea (Coprinus cinereus).</title>
        <authorList>
            <person name="Stajich J.E."/>
            <person name="Wilke S.K."/>
            <person name="Ahren D."/>
            <person name="Au C.H."/>
            <person name="Birren B.W."/>
            <person name="Borodovsky M."/>
            <person name="Burns C."/>
            <person name="Canback B."/>
            <person name="Casselton L.A."/>
            <person name="Cheng C.K."/>
            <person name="Deng J."/>
            <person name="Dietrich F.S."/>
            <person name="Fargo D.C."/>
            <person name="Farman M.L."/>
            <person name="Gathman A.C."/>
            <person name="Goldberg J."/>
            <person name="Guigo R."/>
            <person name="Hoegger P.J."/>
            <person name="Hooker J.B."/>
            <person name="Huggins A."/>
            <person name="James T.Y."/>
            <person name="Kamada T."/>
            <person name="Kilaru S."/>
            <person name="Kodira C."/>
            <person name="Kues U."/>
            <person name="Kupfer D."/>
            <person name="Kwan H.S."/>
            <person name="Lomsadze A."/>
            <person name="Li W."/>
            <person name="Lilly W.W."/>
            <person name="Ma L.J."/>
            <person name="Mackey A.J."/>
            <person name="Manning G."/>
            <person name="Martin F."/>
            <person name="Muraguchi H."/>
            <person name="Natvig D.O."/>
            <person name="Palmerini H."/>
            <person name="Ramesh M.A."/>
            <person name="Rehmeyer C.J."/>
            <person name="Roe B.A."/>
            <person name="Shenoy N."/>
            <person name="Stanke M."/>
            <person name="Ter-Hovhannisyan V."/>
            <person name="Tunlid A."/>
            <person name="Velagapudi R."/>
            <person name="Vision T.J."/>
            <person name="Zeng Q."/>
            <person name="Zolan M.E."/>
            <person name="Pukkila P.J."/>
        </authorList>
    </citation>
    <scope>NUCLEOTIDE SEQUENCE [LARGE SCALE GENOMIC DNA]</scope>
    <source>
        <strain evidence="2">Okayama-7 / 130 / ATCC MYA-4618 / FGSC 9003</strain>
    </source>
</reference>
<dbReference type="InParanoid" id="A8N7Y2"/>
<dbReference type="AlphaFoldDB" id="A8N7Y2"/>
<gene>
    <name evidence="1" type="ORF">CC1G_02389</name>
</gene>
<protein>
    <submittedName>
        <fullName evidence="1">Uncharacterized protein</fullName>
    </submittedName>
</protein>
<comment type="caution">
    <text evidence="1">The sequence shown here is derived from an EMBL/GenBank/DDBJ whole genome shotgun (WGS) entry which is preliminary data.</text>
</comment>
<dbReference type="EMBL" id="AACS02000003">
    <property type="protein sequence ID" value="EAU91002.1"/>
    <property type="molecule type" value="Genomic_DNA"/>
</dbReference>
<dbReference type="KEGG" id="cci:CC1G_02389"/>
<evidence type="ECO:0000313" key="2">
    <source>
        <dbReference type="Proteomes" id="UP000001861"/>
    </source>
</evidence>